<feature type="region of interest" description="Disordered" evidence="13">
    <location>
        <begin position="1"/>
        <end position="20"/>
    </location>
</feature>
<dbReference type="GO" id="GO:0005743">
    <property type="term" value="C:mitochondrial inner membrane"/>
    <property type="evidence" value="ECO:0007669"/>
    <property type="project" value="UniProtKB-SubCell"/>
</dbReference>
<keyword evidence="10" id="KW-0496">Mitochondrion</keyword>
<evidence type="ECO:0000256" key="13">
    <source>
        <dbReference type="SAM" id="MobiDB-lite"/>
    </source>
</evidence>
<name>A0A7M5USC4_9CNID</name>
<evidence type="ECO:0000256" key="7">
    <source>
        <dbReference type="ARBA" id="ARBA00022660"/>
    </source>
</evidence>
<evidence type="ECO:0000256" key="3">
    <source>
        <dbReference type="ARBA" id="ARBA00004637"/>
    </source>
</evidence>
<proteinExistence type="inferred from homology"/>
<evidence type="ECO:0000313" key="14">
    <source>
        <dbReference type="EnsemblMetazoa" id="CLYHEMP003408.1"/>
    </source>
</evidence>
<keyword evidence="8" id="KW-0999">Mitochondrion inner membrane</keyword>
<comment type="subcellular location">
    <subcellularLocation>
        <location evidence="3">Mitochondrion inner membrane</location>
        <topology evidence="3">Peripheral membrane protein</topology>
    </subcellularLocation>
    <subcellularLocation>
        <location evidence="2">Mitochondrion intermembrane space</location>
    </subcellularLocation>
</comment>
<dbReference type="AlphaFoldDB" id="A0A7M5USC4"/>
<keyword evidence="9" id="KW-0249">Electron transport</keyword>
<evidence type="ECO:0000256" key="9">
    <source>
        <dbReference type="ARBA" id="ARBA00022982"/>
    </source>
</evidence>
<evidence type="ECO:0000256" key="4">
    <source>
        <dbReference type="ARBA" id="ARBA00008006"/>
    </source>
</evidence>
<protein>
    <recommendedName>
        <fullName evidence="5">NADH dehydrogenase [ubiquinone] 1 beta subcomplex subunit 7</fullName>
    </recommendedName>
</protein>
<keyword evidence="7" id="KW-0679">Respiratory chain</keyword>
<dbReference type="EnsemblMetazoa" id="CLYHEMT003408.1">
    <property type="protein sequence ID" value="CLYHEMP003408.1"/>
    <property type="gene ID" value="CLYHEMG003408"/>
</dbReference>
<evidence type="ECO:0000256" key="12">
    <source>
        <dbReference type="ARBA" id="ARBA00023157"/>
    </source>
</evidence>
<keyword evidence="15" id="KW-1185">Reference proteome</keyword>
<keyword evidence="6" id="KW-0813">Transport</keyword>
<evidence type="ECO:0000256" key="1">
    <source>
        <dbReference type="ARBA" id="ARBA00003195"/>
    </source>
</evidence>
<evidence type="ECO:0000256" key="6">
    <source>
        <dbReference type="ARBA" id="ARBA00022448"/>
    </source>
</evidence>
<sequence>MAATKSPFLKNAPASLPDEPSRRMIATQQEMMDAQVPLRFRDFCAHLYIPLMQCRYETSKAPWKCKEEKHEWEECEMADYYRRMRDKYRETLKKQAEEKAAAAAAAAESS</sequence>
<comment type="similarity">
    <text evidence="4">Belongs to the complex I NDUFB7 subunit family.</text>
</comment>
<evidence type="ECO:0000256" key="2">
    <source>
        <dbReference type="ARBA" id="ARBA00004569"/>
    </source>
</evidence>
<dbReference type="PROSITE" id="PS51808">
    <property type="entry name" value="CHCH"/>
    <property type="match status" value="1"/>
</dbReference>
<dbReference type="PANTHER" id="PTHR20900:SF0">
    <property type="entry name" value="NADH DEHYDROGENASE [UBIQUINONE] 1 BETA SUBCOMPLEX SUBUNIT 7"/>
    <property type="match status" value="1"/>
</dbReference>
<dbReference type="GO" id="GO:0005758">
    <property type="term" value="C:mitochondrial intermembrane space"/>
    <property type="evidence" value="ECO:0007669"/>
    <property type="project" value="UniProtKB-SubCell"/>
</dbReference>
<evidence type="ECO:0000256" key="10">
    <source>
        <dbReference type="ARBA" id="ARBA00023128"/>
    </source>
</evidence>
<keyword evidence="11" id="KW-0472">Membrane</keyword>
<organism evidence="14 15">
    <name type="scientific">Clytia hemisphaerica</name>
    <dbReference type="NCBI Taxonomy" id="252671"/>
    <lineage>
        <taxon>Eukaryota</taxon>
        <taxon>Metazoa</taxon>
        <taxon>Cnidaria</taxon>
        <taxon>Hydrozoa</taxon>
        <taxon>Hydroidolina</taxon>
        <taxon>Leptothecata</taxon>
        <taxon>Obeliida</taxon>
        <taxon>Clytiidae</taxon>
        <taxon>Clytia</taxon>
    </lineage>
</organism>
<dbReference type="OrthoDB" id="268414at2759"/>
<comment type="function">
    <text evidence="1">Accessory subunit of the mitochondrial membrane respiratory chain NADH dehydrogenase (Complex I), that is believed not to be involved in catalysis. Complex I functions in the transfer of electrons from NADH to the respiratory chain. The immediate electron acceptor for the enzyme is believed to be ubiquinone.</text>
</comment>
<accession>A0A7M5USC4</accession>
<evidence type="ECO:0000256" key="8">
    <source>
        <dbReference type="ARBA" id="ARBA00022792"/>
    </source>
</evidence>
<evidence type="ECO:0000256" key="11">
    <source>
        <dbReference type="ARBA" id="ARBA00023136"/>
    </source>
</evidence>
<dbReference type="PANTHER" id="PTHR20900">
    <property type="entry name" value="NADH:UBIQUINONE OXIDOREDUCTASE B18-LIKE SUBUNIT"/>
    <property type="match status" value="1"/>
</dbReference>
<reference evidence="14" key="1">
    <citation type="submission" date="2021-01" db="UniProtKB">
        <authorList>
            <consortium name="EnsemblMetazoa"/>
        </authorList>
    </citation>
    <scope>IDENTIFICATION</scope>
</reference>
<evidence type="ECO:0000313" key="15">
    <source>
        <dbReference type="Proteomes" id="UP000594262"/>
    </source>
</evidence>
<dbReference type="Pfam" id="PF05676">
    <property type="entry name" value="NDUF_B7"/>
    <property type="match status" value="1"/>
</dbReference>
<dbReference type="InterPro" id="IPR008698">
    <property type="entry name" value="NDUB7"/>
</dbReference>
<dbReference type="Proteomes" id="UP000594262">
    <property type="component" value="Unplaced"/>
</dbReference>
<keyword evidence="12" id="KW-1015">Disulfide bond</keyword>
<evidence type="ECO:0000256" key="5">
    <source>
        <dbReference type="ARBA" id="ARBA00018677"/>
    </source>
</evidence>